<reference evidence="6 7" key="1">
    <citation type="journal article" date="2017" name="PLoS Biol.">
        <title>The sea cucumber genome provides insights into morphological evolution and visceral regeneration.</title>
        <authorList>
            <person name="Zhang X."/>
            <person name="Sun L."/>
            <person name="Yuan J."/>
            <person name="Sun Y."/>
            <person name="Gao Y."/>
            <person name="Zhang L."/>
            <person name="Li S."/>
            <person name="Dai H."/>
            <person name="Hamel J.F."/>
            <person name="Liu C."/>
            <person name="Yu Y."/>
            <person name="Liu S."/>
            <person name="Lin W."/>
            <person name="Guo K."/>
            <person name="Jin S."/>
            <person name="Xu P."/>
            <person name="Storey K.B."/>
            <person name="Huan P."/>
            <person name="Zhang T."/>
            <person name="Zhou Y."/>
            <person name="Zhang J."/>
            <person name="Lin C."/>
            <person name="Li X."/>
            <person name="Xing L."/>
            <person name="Huo D."/>
            <person name="Sun M."/>
            <person name="Wang L."/>
            <person name="Mercier A."/>
            <person name="Li F."/>
            <person name="Yang H."/>
            <person name="Xiang J."/>
        </authorList>
    </citation>
    <scope>NUCLEOTIDE SEQUENCE [LARGE SCALE GENOMIC DNA]</scope>
    <source>
        <strain evidence="6">Shaxun</strain>
        <tissue evidence="6">Muscle</tissue>
    </source>
</reference>
<dbReference type="InterPro" id="IPR029058">
    <property type="entry name" value="AB_hydrolase_fold"/>
</dbReference>
<sequence length="159" mass="16853">MHFMGHSLGAHTAGYAGAEQGKYGRITGLDSAGPGFRDVLDSCKLDPSDAIFVDCIHTDGDILLGGGFGIYEPIGHVDIYPNGGKDMPGCLVNPVCDHSRVLYYLLRVSLPRHRAHSSPIPAIVGITSAKDGAPVPVTPVNALKWDSTPTRVLLADCFI</sequence>
<dbReference type="OrthoDB" id="199913at2759"/>
<keyword evidence="7" id="KW-1185">Reference proteome</keyword>
<dbReference type="Pfam" id="PF00151">
    <property type="entry name" value="Lipase"/>
    <property type="match status" value="1"/>
</dbReference>
<organism evidence="6 7">
    <name type="scientific">Stichopus japonicus</name>
    <name type="common">Sea cucumber</name>
    <dbReference type="NCBI Taxonomy" id="307972"/>
    <lineage>
        <taxon>Eukaryota</taxon>
        <taxon>Metazoa</taxon>
        <taxon>Echinodermata</taxon>
        <taxon>Eleutherozoa</taxon>
        <taxon>Echinozoa</taxon>
        <taxon>Holothuroidea</taxon>
        <taxon>Aspidochirotacea</taxon>
        <taxon>Aspidochirotida</taxon>
        <taxon>Stichopodidae</taxon>
        <taxon>Apostichopus</taxon>
    </lineage>
</organism>
<evidence type="ECO:0000313" key="7">
    <source>
        <dbReference type="Proteomes" id="UP000230750"/>
    </source>
</evidence>
<comment type="similarity">
    <text evidence="2 4">Belongs to the AB hydrolase superfamily. Lipase family.</text>
</comment>
<gene>
    <name evidence="6" type="ORF">BSL78_11564</name>
</gene>
<feature type="domain" description="Lipase" evidence="5">
    <location>
        <begin position="2"/>
        <end position="93"/>
    </location>
</feature>
<dbReference type="Proteomes" id="UP000230750">
    <property type="component" value="Unassembled WGS sequence"/>
</dbReference>
<accession>A0A2G8KU63</accession>
<dbReference type="GO" id="GO:0016042">
    <property type="term" value="P:lipid catabolic process"/>
    <property type="evidence" value="ECO:0007669"/>
    <property type="project" value="TreeGrafter"/>
</dbReference>
<dbReference type="PANTHER" id="PTHR11610">
    <property type="entry name" value="LIPASE"/>
    <property type="match status" value="1"/>
</dbReference>
<dbReference type="STRING" id="307972.A0A2G8KU63"/>
<evidence type="ECO:0000256" key="1">
    <source>
        <dbReference type="ARBA" id="ARBA00004613"/>
    </source>
</evidence>
<evidence type="ECO:0000256" key="3">
    <source>
        <dbReference type="ARBA" id="ARBA00022525"/>
    </source>
</evidence>
<dbReference type="GO" id="GO:0005615">
    <property type="term" value="C:extracellular space"/>
    <property type="evidence" value="ECO:0007669"/>
    <property type="project" value="TreeGrafter"/>
</dbReference>
<evidence type="ECO:0000313" key="6">
    <source>
        <dbReference type="EMBL" id="PIK51537.1"/>
    </source>
</evidence>
<dbReference type="GO" id="GO:0016298">
    <property type="term" value="F:lipase activity"/>
    <property type="evidence" value="ECO:0007669"/>
    <property type="project" value="InterPro"/>
</dbReference>
<dbReference type="EMBL" id="MRZV01000367">
    <property type="protein sequence ID" value="PIK51537.1"/>
    <property type="molecule type" value="Genomic_DNA"/>
</dbReference>
<protein>
    <submittedName>
        <fullName evidence="6">Putative pancreatic lipase-related protein 2 isoform X2</fullName>
    </submittedName>
</protein>
<dbReference type="PANTHER" id="PTHR11610:SF178">
    <property type="entry name" value="LIPASE MEMBER H-A-LIKE PROTEIN"/>
    <property type="match status" value="1"/>
</dbReference>
<evidence type="ECO:0000256" key="2">
    <source>
        <dbReference type="ARBA" id="ARBA00010701"/>
    </source>
</evidence>
<evidence type="ECO:0000259" key="5">
    <source>
        <dbReference type="Pfam" id="PF00151"/>
    </source>
</evidence>
<dbReference type="Gene3D" id="3.40.50.1820">
    <property type="entry name" value="alpha/beta hydrolase"/>
    <property type="match status" value="1"/>
</dbReference>
<comment type="subcellular location">
    <subcellularLocation>
        <location evidence="1">Secreted</location>
    </subcellularLocation>
</comment>
<name>A0A2G8KU63_STIJA</name>
<dbReference type="InterPro" id="IPR013818">
    <property type="entry name" value="Lipase"/>
</dbReference>
<keyword evidence="3" id="KW-0964">Secreted</keyword>
<dbReference type="InterPro" id="IPR000734">
    <property type="entry name" value="TAG_lipase"/>
</dbReference>
<dbReference type="AlphaFoldDB" id="A0A2G8KU63"/>
<proteinExistence type="inferred from homology"/>
<comment type="caution">
    <text evidence="6">The sequence shown here is derived from an EMBL/GenBank/DDBJ whole genome shotgun (WGS) entry which is preliminary data.</text>
</comment>
<evidence type="ECO:0000256" key="4">
    <source>
        <dbReference type="RuleBase" id="RU004262"/>
    </source>
</evidence>
<dbReference type="SUPFAM" id="SSF53474">
    <property type="entry name" value="alpha/beta-Hydrolases"/>
    <property type="match status" value="1"/>
</dbReference>